<dbReference type="KEGG" id="sphl:LPB140_04125"/>
<evidence type="ECO:0000259" key="2">
    <source>
        <dbReference type="Pfam" id="PF09361"/>
    </source>
</evidence>
<dbReference type="EMBL" id="CP018154">
    <property type="protein sequence ID" value="APG63563.1"/>
    <property type="molecule type" value="Genomic_DNA"/>
</dbReference>
<dbReference type="STRING" id="1913578.LPB140_04125"/>
<evidence type="ECO:0000313" key="3">
    <source>
        <dbReference type="EMBL" id="APG63563.1"/>
    </source>
</evidence>
<dbReference type="NCBIfam" id="TIGR01841">
    <property type="entry name" value="phasin"/>
    <property type="match status" value="1"/>
</dbReference>
<keyword evidence="4" id="KW-1185">Reference proteome</keyword>
<dbReference type="Pfam" id="PF09361">
    <property type="entry name" value="Phasin_2"/>
    <property type="match status" value="1"/>
</dbReference>
<proteinExistence type="predicted"/>
<dbReference type="Proteomes" id="UP000242561">
    <property type="component" value="Chromosome"/>
</dbReference>
<name>A0A1L3JET0_9SPHN</name>
<dbReference type="InterPro" id="IPR010127">
    <property type="entry name" value="Phasin_subfam-1"/>
</dbReference>
<dbReference type="AlphaFoldDB" id="A0A1L3JET0"/>
<protein>
    <recommendedName>
        <fullName evidence="2">Phasin domain-containing protein</fullName>
    </recommendedName>
</protein>
<feature type="compositionally biased region" description="Low complexity" evidence="1">
    <location>
        <begin position="19"/>
        <end position="42"/>
    </location>
</feature>
<evidence type="ECO:0000256" key="1">
    <source>
        <dbReference type="SAM" id="MobiDB-lite"/>
    </source>
</evidence>
<organism evidence="3 4">
    <name type="scientific">Sphingorhabdus lutea</name>
    <dbReference type="NCBI Taxonomy" id="1913578"/>
    <lineage>
        <taxon>Bacteria</taxon>
        <taxon>Pseudomonadati</taxon>
        <taxon>Pseudomonadota</taxon>
        <taxon>Alphaproteobacteria</taxon>
        <taxon>Sphingomonadales</taxon>
        <taxon>Sphingomonadaceae</taxon>
        <taxon>Sphingorhabdus</taxon>
    </lineage>
</organism>
<sequence>MASKAEKNTAPKAKKTAAKKAVVNKPKAAMTKTETKTVAEAAKPAAEKNIITNIVEAPAKVEAALQSSEVSSTIKNGVEKMTKTTEKATDAAKTFFADMQVKANEAAEKGRKLATDAYAFQKANVEAMIASGKIAAEGAQELGKTNFEFAKENFGAVQAAVKELTAVKSPNEFVKVQAELARKGFDTAVSQASKNSETVIKLASDIFQPISNRMAVATDFFKKAA</sequence>
<dbReference type="RefSeq" id="WP_072560317.1">
    <property type="nucleotide sequence ID" value="NZ_CP018154.1"/>
</dbReference>
<accession>A0A1L3JET0</accession>
<dbReference type="InterPro" id="IPR018968">
    <property type="entry name" value="Phasin"/>
</dbReference>
<feature type="region of interest" description="Disordered" evidence="1">
    <location>
        <begin position="1"/>
        <end position="42"/>
    </location>
</feature>
<evidence type="ECO:0000313" key="4">
    <source>
        <dbReference type="Proteomes" id="UP000242561"/>
    </source>
</evidence>
<reference evidence="3 4" key="1">
    <citation type="submission" date="2016-11" db="EMBL/GenBank/DDBJ databases">
        <title>Sphingorhabdus sp. LPB0140, isolated from marine environment.</title>
        <authorList>
            <person name="Kim E."/>
            <person name="Yi H."/>
        </authorList>
    </citation>
    <scope>NUCLEOTIDE SEQUENCE [LARGE SCALE GENOMIC DNA]</scope>
    <source>
        <strain evidence="3 4">LPB0140</strain>
    </source>
</reference>
<feature type="domain" description="Phasin" evidence="2">
    <location>
        <begin position="119"/>
        <end position="214"/>
    </location>
</feature>
<gene>
    <name evidence="3" type="ORF">LPB140_04125</name>
</gene>